<keyword evidence="2" id="KW-1185">Reference proteome</keyword>
<sequence>MSDLTISRNAEFPDPLRIARAKASPNLGPRLLFFTGGSALNDISRSLKRYTHNSVHLITPFDSGGSSRVLRDAFDMPAVGDLRSRLMALADETDLGQPDIFALFSHRLPVDVPRQQAAAEFEAILRAEHPLMQAISLPMQTLILQQLESFVEHATGDFDFRRASIGNLILAGGYFSSGRELEPALFLMSKMVHALGTVQAVADVNLHIGAELQDGGRIIGQKELTGKEAAPLSQPIRRMFLSDGRNELPAEAVRLPERNRLLIERADLICYPPGSLYSSVIANLLPAGVGQAVAARGVPKIYVPSLGVDPECNGSGLGDQVGVLLSALRADAGADCPSERLMSAVICDRGRLGAQEAQEIEARHGVPCIAADLAQEERADRYDPVRLCDALISLC</sequence>
<dbReference type="Gene3D" id="3.40.50.10680">
    <property type="entry name" value="CofD-like domains"/>
    <property type="match status" value="1"/>
</dbReference>
<dbReference type="OrthoDB" id="5413830at2"/>
<dbReference type="STRING" id="571298.SAMN04488026_102232"/>
<gene>
    <name evidence="1" type="ORF">SAMN04488026_102232</name>
</gene>
<dbReference type="Proteomes" id="UP000199382">
    <property type="component" value="Unassembled WGS sequence"/>
</dbReference>
<dbReference type="AlphaFoldDB" id="A0A1G8VV23"/>
<dbReference type="Pfam" id="PF01933">
    <property type="entry name" value="CofD"/>
    <property type="match status" value="1"/>
</dbReference>
<dbReference type="SUPFAM" id="SSF142338">
    <property type="entry name" value="CofD-like"/>
    <property type="match status" value="1"/>
</dbReference>
<evidence type="ECO:0000313" key="1">
    <source>
        <dbReference type="EMBL" id="SDJ69325.1"/>
    </source>
</evidence>
<dbReference type="PANTHER" id="PTHR31240:SF0">
    <property type="entry name" value="MATERNAL EFFECT EMBRYO ARREST 18"/>
    <property type="match status" value="1"/>
</dbReference>
<dbReference type="NCBIfam" id="TIGR04357">
    <property type="entry name" value="CofD_rel_GAK"/>
    <property type="match status" value="1"/>
</dbReference>
<organism evidence="1 2">
    <name type="scientific">Aliiruegeria lutimaris</name>
    <dbReference type="NCBI Taxonomy" id="571298"/>
    <lineage>
        <taxon>Bacteria</taxon>
        <taxon>Pseudomonadati</taxon>
        <taxon>Pseudomonadota</taxon>
        <taxon>Alphaproteobacteria</taxon>
        <taxon>Rhodobacterales</taxon>
        <taxon>Roseobacteraceae</taxon>
        <taxon>Aliiruegeria</taxon>
    </lineage>
</organism>
<dbReference type="InterPro" id="IPR002882">
    <property type="entry name" value="CofD"/>
</dbReference>
<proteinExistence type="predicted"/>
<evidence type="ECO:0000313" key="2">
    <source>
        <dbReference type="Proteomes" id="UP000199382"/>
    </source>
</evidence>
<dbReference type="InterPro" id="IPR038136">
    <property type="entry name" value="CofD-like_dom_sf"/>
</dbReference>
<name>A0A1G8VV23_9RHOB</name>
<dbReference type="GO" id="GO:0043743">
    <property type="term" value="F:LPPG:FO 2-phospho-L-lactate transferase activity"/>
    <property type="evidence" value="ECO:0007669"/>
    <property type="project" value="InterPro"/>
</dbReference>
<reference evidence="1 2" key="1">
    <citation type="submission" date="2016-10" db="EMBL/GenBank/DDBJ databases">
        <authorList>
            <person name="de Groot N.N."/>
        </authorList>
    </citation>
    <scope>NUCLEOTIDE SEQUENCE [LARGE SCALE GENOMIC DNA]</scope>
    <source>
        <strain evidence="1 2">DSM 25294</strain>
    </source>
</reference>
<protein>
    <submittedName>
        <fullName evidence="1">CofD-related protein, GAK system</fullName>
    </submittedName>
</protein>
<dbReference type="CDD" id="cd07187">
    <property type="entry name" value="YvcK_like"/>
    <property type="match status" value="1"/>
</dbReference>
<dbReference type="EMBL" id="FNEK01000022">
    <property type="protein sequence ID" value="SDJ69325.1"/>
    <property type="molecule type" value="Genomic_DNA"/>
</dbReference>
<dbReference type="InterPro" id="IPR027591">
    <property type="entry name" value="CofD-rel_GAK"/>
</dbReference>
<dbReference type="PANTHER" id="PTHR31240">
    <property type="entry name" value="MATERNAL EFFECT EMBRYO ARREST 18"/>
    <property type="match status" value="1"/>
</dbReference>
<accession>A0A1G8VV23</accession>
<dbReference type="RefSeq" id="WP_093156026.1">
    <property type="nucleotide sequence ID" value="NZ_FNEK01000022.1"/>
</dbReference>